<reference evidence="2" key="1">
    <citation type="journal article" date="2019" name="Int. J. Syst. Evol. Microbiol.">
        <title>The Global Catalogue of Microorganisms (GCM) 10K type strain sequencing project: providing services to taxonomists for standard genome sequencing and annotation.</title>
        <authorList>
            <consortium name="The Broad Institute Genomics Platform"/>
            <consortium name="The Broad Institute Genome Sequencing Center for Infectious Disease"/>
            <person name="Wu L."/>
            <person name="Ma J."/>
        </authorList>
    </citation>
    <scope>NUCLEOTIDE SEQUENCE [LARGE SCALE GENOMIC DNA]</scope>
    <source>
        <strain evidence="2">JCM 18302</strain>
    </source>
</reference>
<comment type="caution">
    <text evidence="1">The sequence shown here is derived from an EMBL/GenBank/DDBJ whole genome shotgun (WGS) entry which is preliminary data.</text>
</comment>
<accession>A0ABP9NUQ6</accession>
<gene>
    <name evidence="1" type="ORF">GCM10023320_62620</name>
</gene>
<protein>
    <submittedName>
        <fullName evidence="1">Uncharacterized protein</fullName>
    </submittedName>
</protein>
<keyword evidence="2" id="KW-1185">Reference proteome</keyword>
<dbReference type="EMBL" id="BAABJO010000030">
    <property type="protein sequence ID" value="GAA5134589.1"/>
    <property type="molecule type" value="Genomic_DNA"/>
</dbReference>
<dbReference type="Proteomes" id="UP001500804">
    <property type="component" value="Unassembled WGS sequence"/>
</dbReference>
<proteinExistence type="predicted"/>
<evidence type="ECO:0000313" key="2">
    <source>
        <dbReference type="Proteomes" id="UP001500804"/>
    </source>
</evidence>
<organism evidence="1 2">
    <name type="scientific">Pseudonocardia adelaidensis</name>
    <dbReference type="NCBI Taxonomy" id="648754"/>
    <lineage>
        <taxon>Bacteria</taxon>
        <taxon>Bacillati</taxon>
        <taxon>Actinomycetota</taxon>
        <taxon>Actinomycetes</taxon>
        <taxon>Pseudonocardiales</taxon>
        <taxon>Pseudonocardiaceae</taxon>
        <taxon>Pseudonocardia</taxon>
    </lineage>
</organism>
<sequence length="131" mass="14260">METPCEGSRANVGGLSQVAECQWLIEAGSDPVEELRHATSPLRKRKVDRLSLIATPMRWREQLPGCPMRDRDSVISPDNVEAEVEYGRPAGAGHDVFVGCVEDRGHDVNCGVVLAQIVGEISVTRDAPPIE</sequence>
<evidence type="ECO:0000313" key="1">
    <source>
        <dbReference type="EMBL" id="GAA5134589.1"/>
    </source>
</evidence>
<name>A0ABP9NUQ6_9PSEU</name>